<dbReference type="PIRSF" id="PIRSF001220">
    <property type="entry name" value="L-ASNase_gatD"/>
    <property type="match status" value="1"/>
</dbReference>
<dbReference type="PROSITE" id="PS00917">
    <property type="entry name" value="ASN_GLN_ASE_2"/>
    <property type="match status" value="1"/>
</dbReference>
<dbReference type="Pfam" id="PF00710">
    <property type="entry name" value="Asparaginase"/>
    <property type="match status" value="1"/>
</dbReference>
<dbReference type="PANTHER" id="PTHR11707">
    <property type="entry name" value="L-ASPARAGINASE"/>
    <property type="match status" value="1"/>
</dbReference>
<dbReference type="InterPro" id="IPR027474">
    <property type="entry name" value="L-asparaginase_N"/>
</dbReference>
<feature type="binding site" evidence="2">
    <location>
        <begin position="86"/>
        <end position="87"/>
    </location>
    <ligand>
        <name>substrate</name>
    </ligand>
</feature>
<evidence type="ECO:0000313" key="5">
    <source>
        <dbReference type="EMBL" id="PKD27043.1"/>
    </source>
</evidence>
<feature type="active site" evidence="3">
    <location>
        <position position="86"/>
    </location>
</feature>
<feature type="binding site" evidence="2">
    <location>
        <position position="54"/>
    </location>
    <ligand>
        <name>substrate</name>
    </ligand>
</feature>
<dbReference type="SUPFAM" id="SSF53774">
    <property type="entry name" value="Glutaminase/Asparaginase"/>
    <property type="match status" value="1"/>
</dbReference>
<dbReference type="RefSeq" id="WP_101029814.1">
    <property type="nucleotide sequence ID" value="NZ_CABMMZ010000073.1"/>
</dbReference>
<dbReference type="InterPro" id="IPR006034">
    <property type="entry name" value="Asparaginase/glutaminase-like"/>
</dbReference>
<evidence type="ECO:0000256" key="1">
    <source>
        <dbReference type="PIRSR" id="PIRSR001220-1"/>
    </source>
</evidence>
<feature type="active site" description="O-isoaspartyl threonine intermediate" evidence="1">
    <location>
        <position position="11"/>
    </location>
</feature>
<dbReference type="PANTHER" id="PTHR11707:SF28">
    <property type="entry name" value="60 KDA LYSOPHOSPHOLIPASE"/>
    <property type="match status" value="1"/>
</dbReference>
<gene>
    <name evidence="5" type="primary">ansA</name>
    <name evidence="5" type="ORF">RBATCC27255_01910</name>
</gene>
<dbReference type="InterPro" id="IPR027475">
    <property type="entry name" value="Asparaginase/glutaminase_AS2"/>
</dbReference>
<dbReference type="InterPro" id="IPR037152">
    <property type="entry name" value="L-asparaginase_N_sf"/>
</dbReference>
<protein>
    <submittedName>
        <fullName evidence="5">L-asparaginase 1</fullName>
        <ecNumber evidence="5">3.5.1.1</ecNumber>
    </submittedName>
</protein>
<dbReference type="PRINTS" id="PR00139">
    <property type="entry name" value="ASNGLNASE"/>
</dbReference>
<name>A0A2N0UJ71_9FIRM</name>
<dbReference type="SMART" id="SM00870">
    <property type="entry name" value="Asparaginase"/>
    <property type="match status" value="1"/>
</dbReference>
<accession>A0A2N0UJ71</accession>
<evidence type="ECO:0000259" key="4">
    <source>
        <dbReference type="Pfam" id="PF00710"/>
    </source>
</evidence>
<sequence>MKILVVFTGGTIGCVRKGEVLSPDNEQKYMLTQMYLDRYGDVDFDTAEPYTVLSENLEGGHMNKLADCLQSYDLNSYDGIVVTHGTDTLQYTSAFLAYIFDGLNVPIVLVSANYPLDDSRSNGFENFVGAIDFIKSGSGNGVFVSYKNADLPVTIHRASRLLAHSAYSDELHSIFDESYGKIQNGIFVKNIRYKALKSEFAFDESVRLSDNSNVLKISATVGMQYPEITENVKAVLLEGFHSGTLNTDGKALNDFCKKAKELNLPVFLTGACKGFYYESKLKFDGLNITVLPPASPIAMYIKLWLLPKSEFDKAFLPCAEDFYDND</sequence>
<dbReference type="PROSITE" id="PS51732">
    <property type="entry name" value="ASN_GLN_ASE_3"/>
    <property type="match status" value="1"/>
</dbReference>
<dbReference type="InterPro" id="IPR036152">
    <property type="entry name" value="Asp/glu_Ase-like_sf"/>
</dbReference>
<comment type="caution">
    <text evidence="5">The sequence shown here is derived from an EMBL/GenBank/DDBJ whole genome shotgun (WGS) entry which is preliminary data.</text>
</comment>
<reference evidence="5" key="1">
    <citation type="journal article" date="2018" name="Environ. Microbiol.">
        <title>Sporulation capability and amylosome conservation among diverse human colonic and rumen isolates of the keystone starch-degrader Ruminococcus bromii.</title>
        <authorList>
            <person name="Mukhopadhya I."/>
            <person name="Morais S."/>
            <person name="Laverde-Gomez J."/>
            <person name="Sheridan P.O."/>
            <person name="Walker A.W."/>
            <person name="Kelly W."/>
            <person name="Klieve A.V."/>
            <person name="Ouwerkerk D."/>
            <person name="Duncan S.H."/>
            <person name="Louis P."/>
            <person name="Koropatkin N."/>
            <person name="Cockburn D."/>
            <person name="Kibler R."/>
            <person name="Cooper P.J."/>
            <person name="Sandoval C."/>
            <person name="Crost E."/>
            <person name="Juge N."/>
            <person name="Bayer E.A."/>
            <person name="Flint H.J."/>
        </authorList>
    </citation>
    <scope>NUCLEOTIDE SEQUENCE [LARGE SCALE GENOMIC DNA]</scope>
    <source>
        <strain evidence="5">ATCC 27255</strain>
    </source>
</reference>
<evidence type="ECO:0000256" key="2">
    <source>
        <dbReference type="PIRSR" id="PIRSR001220-2"/>
    </source>
</evidence>
<dbReference type="Gene3D" id="3.40.50.1170">
    <property type="entry name" value="L-asparaginase, N-terminal domain"/>
    <property type="match status" value="1"/>
</dbReference>
<feature type="domain" description="L-asparaginase N-terminal" evidence="4">
    <location>
        <begin position="2"/>
        <end position="162"/>
    </location>
</feature>
<proteinExistence type="predicted"/>
<dbReference type="Proteomes" id="UP000233425">
    <property type="component" value="Unassembled WGS sequence"/>
</dbReference>
<evidence type="ECO:0000256" key="3">
    <source>
        <dbReference type="PROSITE-ProRule" id="PRU10100"/>
    </source>
</evidence>
<dbReference type="EC" id="3.5.1.1" evidence="5"/>
<dbReference type="PIRSF" id="PIRSF500176">
    <property type="entry name" value="L_ASNase"/>
    <property type="match status" value="1"/>
</dbReference>
<keyword evidence="5" id="KW-0378">Hydrolase</keyword>
<dbReference type="EMBL" id="NNSR01000073">
    <property type="protein sequence ID" value="PKD27043.1"/>
    <property type="molecule type" value="Genomic_DNA"/>
</dbReference>
<dbReference type="AlphaFoldDB" id="A0A2N0UJ71"/>
<evidence type="ECO:0000313" key="6">
    <source>
        <dbReference type="Proteomes" id="UP000233425"/>
    </source>
</evidence>
<organism evidence="5 6">
    <name type="scientific">Ruminococcus bromii</name>
    <dbReference type="NCBI Taxonomy" id="40518"/>
    <lineage>
        <taxon>Bacteria</taxon>
        <taxon>Bacillati</taxon>
        <taxon>Bacillota</taxon>
        <taxon>Clostridia</taxon>
        <taxon>Eubacteriales</taxon>
        <taxon>Oscillospiraceae</taxon>
        <taxon>Ruminococcus</taxon>
    </lineage>
</organism>
<dbReference type="GO" id="GO:0004067">
    <property type="term" value="F:asparaginase activity"/>
    <property type="evidence" value="ECO:0007669"/>
    <property type="project" value="UniProtKB-UniRule"/>
</dbReference>
<keyword evidence="6" id="KW-1185">Reference proteome</keyword>